<sequence>MSSNTAETDSQVNEMVPLEDLEASPQEHICPDPDTFQCAMQVKEDSDETGDLEHDEIEENESEDNPQEAKLQISPETICDVTAVQQVMVPDTENQAEAIDEDQRSTGKPKRKKLK</sequence>
<feature type="region of interest" description="Disordered" evidence="1">
    <location>
        <begin position="42"/>
        <end position="75"/>
    </location>
</feature>
<feature type="region of interest" description="Disordered" evidence="1">
    <location>
        <begin position="89"/>
        <end position="115"/>
    </location>
</feature>
<dbReference type="Proteomes" id="UP000241107">
    <property type="component" value="Unassembled WGS sequence"/>
</dbReference>
<gene>
    <name evidence="2" type="ORF">C7M61_003757</name>
</gene>
<reference evidence="2 3" key="1">
    <citation type="submission" date="2018-03" db="EMBL/GenBank/DDBJ databases">
        <title>Candida pseudohaemulonii genome assembly and annotation.</title>
        <authorList>
            <person name="Munoz J.F."/>
            <person name="Gade L.G."/>
            <person name="Chow N.A."/>
            <person name="Litvintseva A.P."/>
            <person name="Loparev V.N."/>
            <person name="Cuomo C.A."/>
        </authorList>
    </citation>
    <scope>NUCLEOTIDE SEQUENCE [LARGE SCALE GENOMIC DNA]</scope>
    <source>
        <strain evidence="2 3">B12108</strain>
    </source>
</reference>
<evidence type="ECO:0000256" key="1">
    <source>
        <dbReference type="SAM" id="MobiDB-lite"/>
    </source>
</evidence>
<protein>
    <submittedName>
        <fullName evidence="2">Uncharacterized protein</fullName>
    </submittedName>
</protein>
<evidence type="ECO:0000313" key="3">
    <source>
        <dbReference type="Proteomes" id="UP000241107"/>
    </source>
</evidence>
<dbReference type="RefSeq" id="XP_024712766.1">
    <property type="nucleotide sequence ID" value="XM_024859092.1"/>
</dbReference>
<evidence type="ECO:0000313" key="2">
    <source>
        <dbReference type="EMBL" id="PSK36893.1"/>
    </source>
</evidence>
<accession>A0A2P7YLP8</accession>
<name>A0A2P7YLP8_9ASCO</name>
<dbReference type="VEuPathDB" id="FungiDB:C7M61_003757"/>
<keyword evidence="3" id="KW-1185">Reference proteome</keyword>
<dbReference type="GeneID" id="36567145"/>
<comment type="caution">
    <text evidence="2">The sequence shown here is derived from an EMBL/GenBank/DDBJ whole genome shotgun (WGS) entry which is preliminary data.</text>
</comment>
<feature type="compositionally biased region" description="Acidic residues" evidence="1">
    <location>
        <begin position="45"/>
        <end position="66"/>
    </location>
</feature>
<dbReference type="EMBL" id="PYFQ01000010">
    <property type="protein sequence ID" value="PSK36893.1"/>
    <property type="molecule type" value="Genomic_DNA"/>
</dbReference>
<proteinExistence type="predicted"/>
<dbReference type="OrthoDB" id="10495347at2759"/>
<organism evidence="2 3">
    <name type="scientific">Candidozyma pseudohaemuli</name>
    <dbReference type="NCBI Taxonomy" id="418784"/>
    <lineage>
        <taxon>Eukaryota</taxon>
        <taxon>Fungi</taxon>
        <taxon>Dikarya</taxon>
        <taxon>Ascomycota</taxon>
        <taxon>Saccharomycotina</taxon>
        <taxon>Pichiomycetes</taxon>
        <taxon>Metschnikowiaceae</taxon>
        <taxon>Candidozyma</taxon>
    </lineage>
</organism>
<dbReference type="AlphaFoldDB" id="A0A2P7YLP8"/>